<keyword evidence="2" id="KW-1133">Transmembrane helix</keyword>
<keyword evidence="2" id="KW-0472">Membrane</keyword>
<feature type="region of interest" description="Disordered" evidence="1">
    <location>
        <begin position="1"/>
        <end position="25"/>
    </location>
</feature>
<evidence type="ECO:0000313" key="3">
    <source>
        <dbReference type="EMBL" id="KAL1634637.1"/>
    </source>
</evidence>
<comment type="caution">
    <text evidence="3">The sequence shown here is derived from an EMBL/GenBank/DDBJ whole genome shotgun (WGS) entry which is preliminary data.</text>
</comment>
<feature type="transmembrane region" description="Helical" evidence="2">
    <location>
        <begin position="209"/>
        <end position="232"/>
    </location>
</feature>
<organism evidence="3 4">
    <name type="scientific">Diplodia intermedia</name>
    <dbReference type="NCBI Taxonomy" id="856260"/>
    <lineage>
        <taxon>Eukaryota</taxon>
        <taxon>Fungi</taxon>
        <taxon>Dikarya</taxon>
        <taxon>Ascomycota</taxon>
        <taxon>Pezizomycotina</taxon>
        <taxon>Dothideomycetes</taxon>
        <taxon>Dothideomycetes incertae sedis</taxon>
        <taxon>Botryosphaeriales</taxon>
        <taxon>Botryosphaeriaceae</taxon>
        <taxon>Diplodia</taxon>
    </lineage>
</organism>
<protein>
    <submittedName>
        <fullName evidence="3">Uncharacterized protein</fullName>
    </submittedName>
</protein>
<feature type="transmembrane region" description="Helical" evidence="2">
    <location>
        <begin position="238"/>
        <end position="259"/>
    </location>
</feature>
<accession>A0ABR3T570</accession>
<proteinExistence type="predicted"/>
<reference evidence="3 4" key="1">
    <citation type="journal article" date="2023" name="Plant Dis.">
        <title>First Report of Diplodia intermedia Causing Canker and Dieback Diseases on Apple Trees in Canada.</title>
        <authorList>
            <person name="Ellouze W."/>
            <person name="Ilyukhin E."/>
            <person name="Sulman M."/>
            <person name="Ali S."/>
        </authorList>
    </citation>
    <scope>NUCLEOTIDE SEQUENCE [LARGE SCALE GENOMIC DNA]</scope>
    <source>
        <strain evidence="3 4">M45-28</strain>
    </source>
</reference>
<dbReference type="Pfam" id="PF20219">
    <property type="entry name" value="DUF6579"/>
    <property type="match status" value="1"/>
</dbReference>
<dbReference type="InterPro" id="IPR046486">
    <property type="entry name" value="DUF6579"/>
</dbReference>
<keyword evidence="2" id="KW-0812">Transmembrane</keyword>
<feature type="compositionally biased region" description="Polar residues" evidence="1">
    <location>
        <begin position="1"/>
        <end position="15"/>
    </location>
</feature>
<name>A0ABR3T570_9PEZI</name>
<evidence type="ECO:0000256" key="1">
    <source>
        <dbReference type="SAM" id="MobiDB-lite"/>
    </source>
</evidence>
<sequence>MTQIKMAPTQPTSGQAGRVRSTFKKHEQDDFATANRHEKSIKHTGDHAHVANELQILGIGSPGGFAKYVYELIRMKTDETRDSGDKYFIYHADNFWYPAFHGMVERSGGLPSSFCMMSNSLDHLCRHMASLRSEGHEDAPFHLLMPAWENVQLDGEALHFPKELQPLCIEGTTINGRPLVTMDVPRAPKGLFSGVANNPTSERTAKHWAVMWVAFLLGYTGFEGAIVVDILFCGGVPFWPVMLGISVFAGLVSPTERLCDKWQRRFLRSARIVGSNKRVRVEDIERDT</sequence>
<evidence type="ECO:0000313" key="4">
    <source>
        <dbReference type="Proteomes" id="UP001521184"/>
    </source>
</evidence>
<gene>
    <name evidence="3" type="ORF">SLS58_010579</name>
</gene>
<dbReference type="EMBL" id="JAKEKT020000128">
    <property type="protein sequence ID" value="KAL1634637.1"/>
    <property type="molecule type" value="Genomic_DNA"/>
</dbReference>
<dbReference type="Proteomes" id="UP001521184">
    <property type="component" value="Unassembled WGS sequence"/>
</dbReference>
<keyword evidence="4" id="KW-1185">Reference proteome</keyword>
<evidence type="ECO:0000256" key="2">
    <source>
        <dbReference type="SAM" id="Phobius"/>
    </source>
</evidence>